<dbReference type="Gene3D" id="3.30.450.260">
    <property type="entry name" value="Haem NO binding associated domain"/>
    <property type="match status" value="1"/>
</dbReference>
<feature type="domain" description="GGDEF" evidence="3">
    <location>
        <begin position="202"/>
        <end position="336"/>
    </location>
</feature>
<dbReference type="PROSITE" id="PS50887">
    <property type="entry name" value="GGDEF"/>
    <property type="match status" value="1"/>
</dbReference>
<dbReference type="RefSeq" id="WP_127906044.1">
    <property type="nucleotide sequence ID" value="NZ_RQXX01000002.1"/>
</dbReference>
<evidence type="ECO:0000313" key="4">
    <source>
        <dbReference type="EMBL" id="RVV98812.1"/>
    </source>
</evidence>
<dbReference type="OrthoDB" id="9812260at2"/>
<dbReference type="GO" id="GO:0052621">
    <property type="term" value="F:diguanylate cyclase activity"/>
    <property type="evidence" value="ECO:0007669"/>
    <property type="project" value="UniProtKB-EC"/>
</dbReference>
<evidence type="ECO:0000259" key="3">
    <source>
        <dbReference type="PROSITE" id="PS50887"/>
    </source>
</evidence>
<reference evidence="4 5" key="1">
    <citation type="submission" date="2018-11" db="EMBL/GenBank/DDBJ databases">
        <title>Mesobaculum littorinae gen. nov., sp. nov., isolated from Littorina scabra that represents a novel genus of the order Rhodobacteraceae.</title>
        <authorList>
            <person name="Li F."/>
        </authorList>
    </citation>
    <scope>NUCLEOTIDE SEQUENCE [LARGE SCALE GENOMIC DNA]</scope>
    <source>
        <strain evidence="4 5">M0103</strain>
    </source>
</reference>
<dbReference type="EC" id="2.7.7.65" evidence="1"/>
<name>A0A438AJF8_9RHOB</name>
<gene>
    <name evidence="4" type="ORF">EKE94_07895</name>
</gene>
<dbReference type="AlphaFoldDB" id="A0A438AJF8"/>
<proteinExistence type="predicted"/>
<dbReference type="Proteomes" id="UP000285908">
    <property type="component" value="Unassembled WGS sequence"/>
</dbReference>
<organism evidence="4 5">
    <name type="scientific">Mesobaculum littorinae</name>
    <dbReference type="NCBI Taxonomy" id="2486419"/>
    <lineage>
        <taxon>Bacteria</taxon>
        <taxon>Pseudomonadati</taxon>
        <taxon>Pseudomonadota</taxon>
        <taxon>Alphaproteobacteria</taxon>
        <taxon>Rhodobacterales</taxon>
        <taxon>Roseobacteraceae</taxon>
        <taxon>Mesobaculum</taxon>
    </lineage>
</organism>
<sequence length="351" mass="37901">MTALRLQSAALDRLMPMHLQLDRTGRLLHAGPTLRRLMHDVCFDGATLLDLFDVRGLQPVTSFDTLRGMTGSALHLRGRHPEGIKFRGLIVDMDEAAEGDEPLRGPATAAYVLNLSLGLNELSTLSDTSLTAADFPATDMVADMLYLIEANSAAMGEARRLIGRLQEAQTESERLALTDDLTGLGNRRTLDSVLRRYSVRARPFAVTHIDLDDFKLINDTHGHSAGDRVLRGVAKVLSEETRESDTVVRAGGDEFVLILDDITDPAVVERVAARIIARLSAAEVSGAPGITVSGSLGTTLSSFYTRPDGARMLRDADVALYASKAAGRARHVLWYEGLTHGLGDTSEEAAG</sequence>
<dbReference type="InterPro" id="IPR042463">
    <property type="entry name" value="HNOB_dom_associated_sf"/>
</dbReference>
<dbReference type="SUPFAM" id="SSF55073">
    <property type="entry name" value="Nucleotide cyclase"/>
    <property type="match status" value="1"/>
</dbReference>
<dbReference type="EMBL" id="RQXX01000002">
    <property type="protein sequence ID" value="RVV98812.1"/>
    <property type="molecule type" value="Genomic_DNA"/>
</dbReference>
<dbReference type="CDD" id="cd01949">
    <property type="entry name" value="GGDEF"/>
    <property type="match status" value="1"/>
</dbReference>
<protein>
    <recommendedName>
        <fullName evidence="1">diguanylate cyclase</fullName>
        <ecNumber evidence="1">2.7.7.65</ecNumber>
    </recommendedName>
</protein>
<evidence type="ECO:0000256" key="2">
    <source>
        <dbReference type="ARBA" id="ARBA00034247"/>
    </source>
</evidence>
<dbReference type="Pfam" id="PF00990">
    <property type="entry name" value="GGDEF"/>
    <property type="match status" value="1"/>
</dbReference>
<accession>A0A438AJF8</accession>
<evidence type="ECO:0000256" key="1">
    <source>
        <dbReference type="ARBA" id="ARBA00012528"/>
    </source>
</evidence>
<evidence type="ECO:0000313" key="5">
    <source>
        <dbReference type="Proteomes" id="UP000285908"/>
    </source>
</evidence>
<dbReference type="InterPro" id="IPR043128">
    <property type="entry name" value="Rev_trsase/Diguanyl_cyclase"/>
</dbReference>
<dbReference type="PANTHER" id="PTHR45138">
    <property type="entry name" value="REGULATORY COMPONENTS OF SENSORY TRANSDUCTION SYSTEM"/>
    <property type="match status" value="1"/>
</dbReference>
<dbReference type="InterPro" id="IPR050469">
    <property type="entry name" value="Diguanylate_Cyclase"/>
</dbReference>
<dbReference type="NCBIfam" id="TIGR00254">
    <property type="entry name" value="GGDEF"/>
    <property type="match status" value="1"/>
</dbReference>
<dbReference type="InterPro" id="IPR000160">
    <property type="entry name" value="GGDEF_dom"/>
</dbReference>
<dbReference type="Gene3D" id="3.30.70.270">
    <property type="match status" value="1"/>
</dbReference>
<comment type="caution">
    <text evidence="4">The sequence shown here is derived from an EMBL/GenBank/DDBJ whole genome shotgun (WGS) entry which is preliminary data.</text>
</comment>
<dbReference type="SMART" id="SM00267">
    <property type="entry name" value="GGDEF"/>
    <property type="match status" value="1"/>
</dbReference>
<keyword evidence="5" id="KW-1185">Reference proteome</keyword>
<comment type="catalytic activity">
    <reaction evidence="2">
        <text>2 GTP = 3',3'-c-di-GMP + 2 diphosphate</text>
        <dbReference type="Rhea" id="RHEA:24898"/>
        <dbReference type="ChEBI" id="CHEBI:33019"/>
        <dbReference type="ChEBI" id="CHEBI:37565"/>
        <dbReference type="ChEBI" id="CHEBI:58805"/>
        <dbReference type="EC" id="2.7.7.65"/>
    </reaction>
</comment>
<dbReference type="InterPro" id="IPR029787">
    <property type="entry name" value="Nucleotide_cyclase"/>
</dbReference>
<dbReference type="PANTHER" id="PTHR45138:SF9">
    <property type="entry name" value="DIGUANYLATE CYCLASE DGCM-RELATED"/>
    <property type="match status" value="1"/>
</dbReference>